<name>A0ABW2T6D1_9ACTN</name>
<proteinExistence type="predicted"/>
<keyword evidence="3" id="KW-1185">Reference proteome</keyword>
<evidence type="ECO:0000313" key="2">
    <source>
        <dbReference type="EMBL" id="MFC7603710.1"/>
    </source>
</evidence>
<evidence type="ECO:0000313" key="3">
    <source>
        <dbReference type="Proteomes" id="UP001596514"/>
    </source>
</evidence>
<reference evidence="3" key="1">
    <citation type="journal article" date="2019" name="Int. J. Syst. Evol. Microbiol.">
        <title>The Global Catalogue of Microorganisms (GCM) 10K type strain sequencing project: providing services to taxonomists for standard genome sequencing and annotation.</title>
        <authorList>
            <consortium name="The Broad Institute Genomics Platform"/>
            <consortium name="The Broad Institute Genome Sequencing Center for Infectious Disease"/>
            <person name="Wu L."/>
            <person name="Ma J."/>
        </authorList>
    </citation>
    <scope>NUCLEOTIDE SEQUENCE [LARGE SCALE GENOMIC DNA]</scope>
    <source>
        <strain evidence="3">JCM 10083</strain>
    </source>
</reference>
<sequence length="181" mass="19624">MTADEWNETCPVGTPVLAWPGAREVEPMVTRTRTPAWTLGCGDPVVSVEGWAGGIYLTHIEVVPGLCRAVSEHGDVCVNPEDHRGLCRSGVGRKHVSSPGQAGKPWFWYRDAAASTPGGDLMPMSDVRSVVFDPAVPDDVVERLIDRLAARRAGRTPDVVPEDDKPWLARHVVDAPEGDPR</sequence>
<dbReference type="EMBL" id="JBHTEE010000001">
    <property type="protein sequence ID" value="MFC7603710.1"/>
    <property type="molecule type" value="Genomic_DNA"/>
</dbReference>
<comment type="caution">
    <text evidence="2">The sequence shown here is derived from an EMBL/GenBank/DDBJ whole genome shotgun (WGS) entry which is preliminary data.</text>
</comment>
<gene>
    <name evidence="2" type="ORF">ACFQVD_26705</name>
</gene>
<accession>A0ABW2T6D1</accession>
<evidence type="ECO:0000256" key="1">
    <source>
        <dbReference type="SAM" id="MobiDB-lite"/>
    </source>
</evidence>
<organism evidence="2 3">
    <name type="scientific">Streptosporangium amethystogenes subsp. fukuiense</name>
    <dbReference type="NCBI Taxonomy" id="698418"/>
    <lineage>
        <taxon>Bacteria</taxon>
        <taxon>Bacillati</taxon>
        <taxon>Actinomycetota</taxon>
        <taxon>Actinomycetes</taxon>
        <taxon>Streptosporangiales</taxon>
        <taxon>Streptosporangiaceae</taxon>
        <taxon>Streptosporangium</taxon>
    </lineage>
</organism>
<feature type="compositionally biased region" description="Basic and acidic residues" evidence="1">
    <location>
        <begin position="162"/>
        <end position="181"/>
    </location>
</feature>
<dbReference type="Proteomes" id="UP001596514">
    <property type="component" value="Unassembled WGS sequence"/>
</dbReference>
<dbReference type="RefSeq" id="WP_343981894.1">
    <property type="nucleotide sequence ID" value="NZ_BAAAGK010000233.1"/>
</dbReference>
<feature type="region of interest" description="Disordered" evidence="1">
    <location>
        <begin position="153"/>
        <end position="181"/>
    </location>
</feature>
<protein>
    <submittedName>
        <fullName evidence="2">Uncharacterized protein</fullName>
    </submittedName>
</protein>